<name>A0A4R5UBH1_9HYPH</name>
<organism evidence="1 2">
    <name type="scientific">Rhizobium deserti</name>
    <dbReference type="NCBI Taxonomy" id="2547961"/>
    <lineage>
        <taxon>Bacteria</taxon>
        <taxon>Pseudomonadati</taxon>
        <taxon>Pseudomonadota</taxon>
        <taxon>Alphaproteobacteria</taxon>
        <taxon>Hyphomicrobiales</taxon>
        <taxon>Rhizobiaceae</taxon>
        <taxon>Rhizobium/Agrobacterium group</taxon>
        <taxon>Rhizobium</taxon>
    </lineage>
</organism>
<protein>
    <submittedName>
        <fullName evidence="1">Anti-sigma factor</fullName>
    </submittedName>
</protein>
<dbReference type="AlphaFoldDB" id="A0A4R5UBH1"/>
<dbReference type="EMBL" id="SMTL01000005">
    <property type="protein sequence ID" value="TDK32276.1"/>
    <property type="molecule type" value="Genomic_DNA"/>
</dbReference>
<dbReference type="RefSeq" id="WP_133317616.1">
    <property type="nucleotide sequence ID" value="NZ_SMTL01000005.1"/>
</dbReference>
<reference evidence="1 2" key="1">
    <citation type="submission" date="2019-03" db="EMBL/GenBank/DDBJ databases">
        <title>Rhizobium sp. nov., an bacterium isolated from biocrust in Mu Us Desert.</title>
        <authorList>
            <person name="Lixiong L."/>
        </authorList>
    </citation>
    <scope>NUCLEOTIDE SEQUENCE [LARGE SCALE GENOMIC DNA]</scope>
    <source>
        <strain evidence="1 2">SPY-1</strain>
    </source>
</reference>
<proteinExistence type="predicted"/>
<gene>
    <name evidence="1" type="ORF">E2F50_18350</name>
</gene>
<evidence type="ECO:0000313" key="2">
    <source>
        <dbReference type="Proteomes" id="UP000295238"/>
    </source>
</evidence>
<evidence type="ECO:0000313" key="1">
    <source>
        <dbReference type="EMBL" id="TDK32276.1"/>
    </source>
</evidence>
<dbReference type="Proteomes" id="UP000295238">
    <property type="component" value="Unassembled WGS sequence"/>
</dbReference>
<sequence>MIEADMLLDSDLDAYVDNQLDAAARLRVETYLAKHPAEAARVMTDLSMRTTLKLSLTMEEPHGQPRTREAARRLSANLSGRRMWGSMRRVAAVGILVSIGWLANSSISPFGAREVNASPHPPAFVEQAVRAHQTALVRENMPSQPEVRNYDRDDIRAATAIVMPELPKEWQVSDVQIFPSDFGPSVETTIKMKDGTQISLFAVRPGHFAVEPVRDLNLGADAEAAWWQIGEVAYAVVSSNVQSGLSDEADLLKNSLY</sequence>
<keyword evidence="2" id="KW-1185">Reference proteome</keyword>
<dbReference type="OrthoDB" id="9152892at2"/>
<comment type="caution">
    <text evidence="1">The sequence shown here is derived from an EMBL/GenBank/DDBJ whole genome shotgun (WGS) entry which is preliminary data.</text>
</comment>
<accession>A0A4R5UBH1</accession>